<dbReference type="AlphaFoldDB" id="A0A318EMC5"/>
<organism evidence="1 2">
    <name type="scientific">Sinimarinibacterium flocculans</name>
    <dbReference type="NCBI Taxonomy" id="985250"/>
    <lineage>
        <taxon>Bacteria</taxon>
        <taxon>Pseudomonadati</taxon>
        <taxon>Pseudomonadota</taxon>
        <taxon>Gammaproteobacteria</taxon>
        <taxon>Nevskiales</taxon>
        <taxon>Nevskiaceae</taxon>
        <taxon>Sinimarinibacterium</taxon>
    </lineage>
</organism>
<reference evidence="1 2" key="1">
    <citation type="submission" date="2018-04" db="EMBL/GenBank/DDBJ databases">
        <title>Genomic Encyclopedia of Type Strains, Phase IV (KMG-IV): sequencing the most valuable type-strain genomes for metagenomic binning, comparative biology and taxonomic classification.</title>
        <authorList>
            <person name="Goeker M."/>
        </authorList>
    </citation>
    <scope>NUCLEOTIDE SEQUENCE [LARGE SCALE GENOMIC DNA]</scope>
    <source>
        <strain evidence="1 2">DSM 104150</strain>
    </source>
</reference>
<dbReference type="RefSeq" id="WP_110264021.1">
    <property type="nucleotide sequence ID" value="NZ_CAWNXA010000002.1"/>
</dbReference>
<proteinExistence type="predicted"/>
<evidence type="ECO:0000313" key="2">
    <source>
        <dbReference type="Proteomes" id="UP000248330"/>
    </source>
</evidence>
<evidence type="ECO:0000313" key="1">
    <source>
        <dbReference type="EMBL" id="PXV70350.1"/>
    </source>
</evidence>
<gene>
    <name evidence="1" type="ORF">C8D93_102202</name>
</gene>
<sequence>MGIDLPPPVAPLPFAELQIRAYGEAEDVRAYDFAGSRIHIADGPPIAEALVDAALASALTPSDAVRAVAMAYYRAGYPAAQVFYTRLGRDLHLLVVPGRVESVAGPAGLHRYFGNLTGQDVLRAADLEPARALASVHAERSGRHLRLRLDPGSGPGLFRLGMEDATTADSPSRPRLHLRAGNPGNRFVGRDFIDAEITLGGGGAELRVQRRQSLDGERIYREHAGSVGLVSTYGMFAVEGRRADYTQSSAGSSPEGRVSSVTVGWSGLPYADFETRWVAGVRATASRDVVATALSTPLLEQSYIAAQISLARATCIDAERWPLEWQLAAMADIGLDGRFADAASGPLPRANFLSLRPSLSLALRPASLAQWTLGADLQAQFARQTLPRQQQWVLGGDQTLAAWLPGVIVADRGYLLRLHAGRPYSVSGWTLRPRWFAEAGGGHLDHGDAGTSNADVLVDTGMELGIEREHLTARLVAATPLQEPDDRKPERDALRADLFFQVSLAF</sequence>
<name>A0A318EMC5_9GAMM</name>
<accession>A0A318EMC5</accession>
<dbReference type="Proteomes" id="UP000248330">
    <property type="component" value="Unassembled WGS sequence"/>
</dbReference>
<dbReference type="EMBL" id="QICN01000002">
    <property type="protein sequence ID" value="PXV70350.1"/>
    <property type="molecule type" value="Genomic_DNA"/>
</dbReference>
<dbReference type="OrthoDB" id="7060721at2"/>
<keyword evidence="2" id="KW-1185">Reference proteome</keyword>
<dbReference type="Gene3D" id="2.40.160.50">
    <property type="entry name" value="membrane protein fhac: a member of the omp85/tpsb transporter family"/>
    <property type="match status" value="1"/>
</dbReference>
<comment type="caution">
    <text evidence="1">The sequence shown here is derived from an EMBL/GenBank/DDBJ whole genome shotgun (WGS) entry which is preliminary data.</text>
</comment>
<protein>
    <submittedName>
        <fullName evidence="1">Hemolysin activation/secretion protein</fullName>
    </submittedName>
</protein>